<dbReference type="Gene3D" id="3.40.50.1820">
    <property type="entry name" value="alpha/beta hydrolase"/>
    <property type="match status" value="1"/>
</dbReference>
<evidence type="ECO:0000313" key="2">
    <source>
        <dbReference type="Proteomes" id="UP000215367"/>
    </source>
</evidence>
<dbReference type="InterPro" id="IPR029058">
    <property type="entry name" value="AB_hydrolase_fold"/>
</dbReference>
<proteinExistence type="predicted"/>
<comment type="caution">
    <text evidence="1">The sequence shown here is derived from an EMBL/GenBank/DDBJ whole genome shotgun (WGS) entry which is preliminary data.</text>
</comment>
<keyword evidence="1" id="KW-0614">Plasmid</keyword>
<dbReference type="PANTHER" id="PTHR22946">
    <property type="entry name" value="DIENELACTONE HYDROLASE DOMAIN-CONTAINING PROTEIN-RELATED"/>
    <property type="match status" value="1"/>
</dbReference>
<dbReference type="GO" id="GO:0016787">
    <property type="term" value="F:hydrolase activity"/>
    <property type="evidence" value="ECO:0007669"/>
    <property type="project" value="UniProtKB-KW"/>
</dbReference>
<dbReference type="EMBL" id="NOWT01000013">
    <property type="protein sequence ID" value="OYD83470.1"/>
    <property type="molecule type" value="Genomic_DNA"/>
</dbReference>
<organism evidence="1 2">
    <name type="scientific">Azospirillum brasilense</name>
    <dbReference type="NCBI Taxonomy" id="192"/>
    <lineage>
        <taxon>Bacteria</taxon>
        <taxon>Pseudomonadati</taxon>
        <taxon>Pseudomonadota</taxon>
        <taxon>Alphaproteobacteria</taxon>
        <taxon>Rhodospirillales</taxon>
        <taxon>Azospirillaceae</taxon>
        <taxon>Azospirillum</taxon>
    </lineage>
</organism>
<dbReference type="RefSeq" id="WP_094304042.1">
    <property type="nucleotide sequence ID" value="NZ_NOWT01000013.1"/>
</dbReference>
<keyword evidence="1" id="KW-0378">Hydrolase</keyword>
<accession>A0A235HC46</accession>
<geneLocation type="plasmid" evidence="1">
    <name>unnamed</name>
</geneLocation>
<dbReference type="SUPFAM" id="SSF53474">
    <property type="entry name" value="alpha/beta-Hydrolases"/>
    <property type="match status" value="1"/>
</dbReference>
<protein>
    <submittedName>
        <fullName evidence="1">Alpha/beta hydrolase</fullName>
    </submittedName>
</protein>
<reference evidence="1 2" key="1">
    <citation type="submission" date="2017-07" db="EMBL/GenBank/DDBJ databases">
        <title>Whole genome sequence of Azospirillum brasilense 2A1, a potential biofertilizer strain.</title>
        <authorList>
            <person name="Fontana C.A."/>
            <person name="Toffoli L.M."/>
            <person name="Salazar S.M."/>
            <person name="Puglisi E."/>
            <person name="Pedraza R."/>
            <person name="Bassi D."/>
            <person name="Cocconcelli P.S."/>
        </authorList>
    </citation>
    <scope>NUCLEOTIDE SEQUENCE [LARGE SCALE GENOMIC DNA]</scope>
    <source>
        <strain evidence="1 2">2A1</strain>
        <plasmid evidence="1">unnamed</plasmid>
    </source>
</reference>
<gene>
    <name evidence="1" type="ORF">CHT98_14800</name>
</gene>
<sequence>MTTLFHDALHEDFGTWPIAYISYGGADFGEIKAVAEAIGDGDDGAYYDAWNAAGDRLTHEADSALCKGRKASARALYLRASAFYNASFHPLYGAPVDPRLIAAFRKGTAALDKGLSLGPRPAIPLAIPFSGLSLPGRFIPAEGFETRVRPLIIFTNGYDGTITDMYFASAVAASRRGYHSLLFDGPGQGAMLYERGVPLRPDWEAVIGAVVDFAEALPLVDATRIALSGWSLGGYLAPRGASGEPRIAALIADPGTWSIADGFRDMVVHKLGVAPEAATDLGALDQAVINRMDAFIRGHRQLSWKVVQRGFWVHGVGDLRSYLASAEQFTMRGRAQLIACPTLITRAEGDALSAGAGAFFDALTGPKTLMRFTAAEGADGHCEMGNRSLLNLRVLDWLDDRFEVGG</sequence>
<dbReference type="Proteomes" id="UP000215367">
    <property type="component" value="Unassembled WGS sequence"/>
</dbReference>
<dbReference type="InterPro" id="IPR050261">
    <property type="entry name" value="FrsA_esterase"/>
</dbReference>
<dbReference type="PANTHER" id="PTHR22946:SF12">
    <property type="entry name" value="CONIDIAL PIGMENT BIOSYNTHESIS PROTEIN AYG1 (AFU_ORTHOLOGUE AFUA_2G17550)"/>
    <property type="match status" value="1"/>
</dbReference>
<dbReference type="Gene3D" id="1.20.1440.110">
    <property type="entry name" value="acylaminoacyl peptidase"/>
    <property type="match status" value="1"/>
</dbReference>
<name>A0A235HC46_AZOBR</name>
<dbReference type="AlphaFoldDB" id="A0A235HC46"/>
<evidence type="ECO:0000313" key="1">
    <source>
        <dbReference type="EMBL" id="OYD83470.1"/>
    </source>
</evidence>